<evidence type="ECO:0000259" key="1">
    <source>
        <dbReference type="PROSITE" id="PS50011"/>
    </source>
</evidence>
<dbReference type="InterPro" id="IPR000719">
    <property type="entry name" value="Prot_kinase_dom"/>
</dbReference>
<dbReference type="AlphaFoldDB" id="A0A9P5XHN3"/>
<dbReference type="Pfam" id="PF07714">
    <property type="entry name" value="PK_Tyr_Ser-Thr"/>
    <property type="match status" value="1"/>
</dbReference>
<gene>
    <name evidence="2" type="ORF">P691DRAFT_424124</name>
</gene>
<dbReference type="SUPFAM" id="SSF56112">
    <property type="entry name" value="Protein kinase-like (PK-like)"/>
    <property type="match status" value="1"/>
</dbReference>
<dbReference type="EMBL" id="MU151095">
    <property type="protein sequence ID" value="KAF9450900.1"/>
    <property type="molecule type" value="Genomic_DNA"/>
</dbReference>
<feature type="domain" description="Protein kinase" evidence="1">
    <location>
        <begin position="49"/>
        <end position="315"/>
    </location>
</feature>
<dbReference type="InterPro" id="IPR001245">
    <property type="entry name" value="Ser-Thr/Tyr_kinase_cat_dom"/>
</dbReference>
<accession>A0A9P5XHN3</accession>
<dbReference type="SMART" id="SM00220">
    <property type="entry name" value="S_TKc"/>
    <property type="match status" value="1"/>
</dbReference>
<keyword evidence="2" id="KW-0418">Kinase</keyword>
<organism evidence="2 3">
    <name type="scientific">Macrolepiota fuliginosa MF-IS2</name>
    <dbReference type="NCBI Taxonomy" id="1400762"/>
    <lineage>
        <taxon>Eukaryota</taxon>
        <taxon>Fungi</taxon>
        <taxon>Dikarya</taxon>
        <taxon>Basidiomycota</taxon>
        <taxon>Agaricomycotina</taxon>
        <taxon>Agaricomycetes</taxon>
        <taxon>Agaricomycetidae</taxon>
        <taxon>Agaricales</taxon>
        <taxon>Agaricineae</taxon>
        <taxon>Agaricaceae</taxon>
        <taxon>Macrolepiota</taxon>
    </lineage>
</organism>
<dbReference type="InterPro" id="IPR011009">
    <property type="entry name" value="Kinase-like_dom_sf"/>
</dbReference>
<keyword evidence="3" id="KW-1185">Reference proteome</keyword>
<keyword evidence="2" id="KW-0808">Transferase</keyword>
<comment type="caution">
    <text evidence="2">The sequence shown here is derived from an EMBL/GenBank/DDBJ whole genome shotgun (WGS) entry which is preliminary data.</text>
</comment>
<sequence>MADYLNIILHKADTSSGNGGTAVNILSLLCKIAKRAGVYPQCYILKGIDKESVPFQGGGFADIYKGVYKNQTICLKVFRVFQTGSDRTGILRKWVKEMLLWANLLHDNVLPFYGVFRLDEPAQRLCLVSPWMKNGNLREYLKAQPDAPRILLIRDVVEGLLHLHRVKIVHGDLKAQNILVSDNGHALIADFGLSTIAMTATRGISSGTSTGCTTHWAAPELLTETDGHSKPTKPSDVWSFGCLCLEIFTGKTPFYRCRESFQVFSALQKGEEPHQPRRGDDICKGLEKWLSKMMFDCWNVNPRKRPTFEKIQDTLKVKANQPDERLKTPVQVMDRSAFWEDMRAQSDIKIDSQRVEQMLRDFPGITMQPQN</sequence>
<dbReference type="InterPro" id="IPR008271">
    <property type="entry name" value="Ser/Thr_kinase_AS"/>
</dbReference>
<dbReference type="GO" id="GO:0005524">
    <property type="term" value="F:ATP binding"/>
    <property type="evidence" value="ECO:0007669"/>
    <property type="project" value="InterPro"/>
</dbReference>
<dbReference type="PANTHER" id="PTHR44329">
    <property type="entry name" value="SERINE/THREONINE-PROTEIN KINASE TNNI3K-RELATED"/>
    <property type="match status" value="1"/>
</dbReference>
<evidence type="ECO:0000313" key="2">
    <source>
        <dbReference type="EMBL" id="KAF9450900.1"/>
    </source>
</evidence>
<dbReference type="PROSITE" id="PS50011">
    <property type="entry name" value="PROTEIN_KINASE_DOM"/>
    <property type="match status" value="1"/>
</dbReference>
<reference evidence="2" key="1">
    <citation type="submission" date="2020-11" db="EMBL/GenBank/DDBJ databases">
        <authorList>
            <consortium name="DOE Joint Genome Institute"/>
            <person name="Ahrendt S."/>
            <person name="Riley R."/>
            <person name="Andreopoulos W."/>
            <person name="Labutti K."/>
            <person name="Pangilinan J."/>
            <person name="Ruiz-Duenas F.J."/>
            <person name="Barrasa J.M."/>
            <person name="Sanchez-Garcia M."/>
            <person name="Camarero S."/>
            <person name="Miyauchi S."/>
            <person name="Serrano A."/>
            <person name="Linde D."/>
            <person name="Babiker R."/>
            <person name="Drula E."/>
            <person name="Ayuso-Fernandez I."/>
            <person name="Pacheco R."/>
            <person name="Padilla G."/>
            <person name="Ferreira P."/>
            <person name="Barriuso J."/>
            <person name="Kellner H."/>
            <person name="Castanera R."/>
            <person name="Alfaro M."/>
            <person name="Ramirez L."/>
            <person name="Pisabarro A.G."/>
            <person name="Kuo A."/>
            <person name="Tritt A."/>
            <person name="Lipzen A."/>
            <person name="He G."/>
            <person name="Yan M."/>
            <person name="Ng V."/>
            <person name="Cullen D."/>
            <person name="Martin F."/>
            <person name="Rosso M.-N."/>
            <person name="Henrissat B."/>
            <person name="Hibbett D."/>
            <person name="Martinez A.T."/>
            <person name="Grigoriev I.V."/>
        </authorList>
    </citation>
    <scope>NUCLEOTIDE SEQUENCE</scope>
    <source>
        <strain evidence="2">MF-IS2</strain>
    </source>
</reference>
<dbReference type="Gene3D" id="1.10.510.10">
    <property type="entry name" value="Transferase(Phosphotransferase) domain 1"/>
    <property type="match status" value="1"/>
</dbReference>
<dbReference type="PRINTS" id="PR00109">
    <property type="entry name" value="TYRKINASE"/>
</dbReference>
<dbReference type="Proteomes" id="UP000807342">
    <property type="component" value="Unassembled WGS sequence"/>
</dbReference>
<dbReference type="GO" id="GO:0004674">
    <property type="term" value="F:protein serine/threonine kinase activity"/>
    <property type="evidence" value="ECO:0007669"/>
    <property type="project" value="TreeGrafter"/>
</dbReference>
<dbReference type="PROSITE" id="PS00108">
    <property type="entry name" value="PROTEIN_KINASE_ST"/>
    <property type="match status" value="1"/>
</dbReference>
<dbReference type="InterPro" id="IPR051681">
    <property type="entry name" value="Ser/Thr_Kinases-Pseudokinases"/>
</dbReference>
<proteinExistence type="predicted"/>
<dbReference type="PANTHER" id="PTHR44329:SF261">
    <property type="entry name" value="ZINC FINGER CONTAINING PROTEIN KINASE-RELATED"/>
    <property type="match status" value="1"/>
</dbReference>
<name>A0A9P5XHN3_9AGAR</name>
<protein>
    <submittedName>
        <fullName evidence="2">Kinase-like protein</fullName>
    </submittedName>
</protein>
<dbReference type="OrthoDB" id="346907at2759"/>
<evidence type="ECO:0000313" key="3">
    <source>
        <dbReference type="Proteomes" id="UP000807342"/>
    </source>
</evidence>